<gene>
    <name evidence="1" type="ORF">LQG66_17475</name>
</gene>
<reference evidence="1" key="1">
    <citation type="journal article" date="2024" name="Antonie Van Leeuwenhoek">
        <title>Bradyrhizobium ontarionense sp. nov., a novel bacterial symbiont isolated from Aeschynomene indica (Indian jointvetch), harbours photosynthesis, nitrogen fixation and nitrous oxide (N2O) reductase genes.</title>
        <authorList>
            <person name="Bromfield E.S.P."/>
            <person name="Cloutier S."/>
        </authorList>
    </citation>
    <scope>NUCLEOTIDE SEQUENCE</scope>
    <source>
        <strain evidence="1">A19</strain>
    </source>
</reference>
<name>A0ABY3RKW4_9BRAD</name>
<dbReference type="EMBL" id="CP088156">
    <property type="protein sequence ID" value="UFZ07978.1"/>
    <property type="molecule type" value="Genomic_DNA"/>
</dbReference>
<protein>
    <submittedName>
        <fullName evidence="1">Uncharacterized protein</fullName>
    </submittedName>
</protein>
<sequence>MRGKDDDRNCAAGQIATIRHEIEAGILAWSDVGHHEVNINAFEQARAFSMLSADITSAMALSLPPTRSSTSWSSSK</sequence>
<organism evidence="1 2">
    <name type="scientific">Bradyrhizobium ontarionense</name>
    <dbReference type="NCBI Taxonomy" id="2898149"/>
    <lineage>
        <taxon>Bacteria</taxon>
        <taxon>Pseudomonadati</taxon>
        <taxon>Pseudomonadota</taxon>
        <taxon>Alphaproteobacteria</taxon>
        <taxon>Hyphomicrobiales</taxon>
        <taxon>Nitrobacteraceae</taxon>
        <taxon>Bradyrhizobium</taxon>
    </lineage>
</organism>
<proteinExistence type="predicted"/>
<dbReference type="RefSeq" id="WP_231327427.1">
    <property type="nucleotide sequence ID" value="NZ_CP088156.1"/>
</dbReference>
<accession>A0ABY3RKW4</accession>
<evidence type="ECO:0000313" key="2">
    <source>
        <dbReference type="Proteomes" id="UP001431010"/>
    </source>
</evidence>
<keyword evidence="2" id="KW-1185">Reference proteome</keyword>
<evidence type="ECO:0000313" key="1">
    <source>
        <dbReference type="EMBL" id="UFZ07978.1"/>
    </source>
</evidence>
<dbReference type="Proteomes" id="UP001431010">
    <property type="component" value="Chromosome"/>
</dbReference>